<dbReference type="InterPro" id="IPR002586">
    <property type="entry name" value="CobQ/CobB/MinD/ParA_Nub-bd_dom"/>
</dbReference>
<dbReference type="InterPro" id="IPR050678">
    <property type="entry name" value="DNA_Partitioning_ATPase"/>
</dbReference>
<dbReference type="CDD" id="cd02042">
    <property type="entry name" value="ParAB_family"/>
    <property type="match status" value="1"/>
</dbReference>
<dbReference type="PIRSF" id="PIRSF009320">
    <property type="entry name" value="Nuc_binding_HP_1000"/>
    <property type="match status" value="1"/>
</dbReference>
<reference evidence="2 3" key="1">
    <citation type="submission" date="2019-09" db="EMBL/GenBank/DDBJ databases">
        <title>Genome sequence of Rhodovastum atsumiense, a diverse member of the Acetobacteraceae family of non-sulfur purple photosynthetic bacteria.</title>
        <authorList>
            <person name="Meyer T."/>
            <person name="Kyndt J."/>
        </authorList>
    </citation>
    <scope>NUCLEOTIDE SEQUENCE [LARGE SCALE GENOMIC DNA]</scope>
    <source>
        <strain evidence="2 3">DSM 21279</strain>
    </source>
</reference>
<evidence type="ECO:0000313" key="2">
    <source>
        <dbReference type="EMBL" id="KAA5614391.1"/>
    </source>
</evidence>
<dbReference type="AlphaFoldDB" id="A0A5M6J1K0"/>
<dbReference type="OrthoDB" id="9804460at2"/>
<dbReference type="Proteomes" id="UP000325255">
    <property type="component" value="Unassembled WGS sequence"/>
</dbReference>
<gene>
    <name evidence="2" type="ORF">F1189_02055</name>
</gene>
<dbReference type="EMBL" id="VWPK01000002">
    <property type="protein sequence ID" value="KAA5614391.1"/>
    <property type="molecule type" value="Genomic_DNA"/>
</dbReference>
<comment type="caution">
    <text evidence="2">The sequence shown here is derived from an EMBL/GenBank/DDBJ whole genome shotgun (WGS) entry which is preliminary data.</text>
</comment>
<keyword evidence="3" id="KW-1185">Reference proteome</keyword>
<organism evidence="2 3">
    <name type="scientific">Rhodovastum atsumiense</name>
    <dbReference type="NCBI Taxonomy" id="504468"/>
    <lineage>
        <taxon>Bacteria</taxon>
        <taxon>Pseudomonadati</taxon>
        <taxon>Pseudomonadota</taxon>
        <taxon>Alphaproteobacteria</taxon>
        <taxon>Acetobacterales</taxon>
        <taxon>Acetobacteraceae</taxon>
        <taxon>Rhodovastum</taxon>
    </lineage>
</organism>
<dbReference type="NCBIfam" id="NF041546">
    <property type="entry name" value="ParA_partition"/>
    <property type="match status" value="1"/>
</dbReference>
<proteinExistence type="predicted"/>
<dbReference type="PANTHER" id="PTHR13696:SF96">
    <property type="entry name" value="COBQ_COBB_MIND_PARA NUCLEOTIDE BINDING DOMAIN-CONTAINING PROTEIN"/>
    <property type="match status" value="1"/>
</dbReference>
<name>A0A5M6J1K0_9PROT</name>
<dbReference type="InterPro" id="IPR048089">
    <property type="entry name" value="McdA"/>
</dbReference>
<accession>A0A5M6J1K0</accession>
<dbReference type="Pfam" id="PF01656">
    <property type="entry name" value="CbiA"/>
    <property type="match status" value="1"/>
</dbReference>
<evidence type="ECO:0000313" key="3">
    <source>
        <dbReference type="Proteomes" id="UP000325255"/>
    </source>
</evidence>
<protein>
    <submittedName>
        <fullName evidence="2">AAA family ATPase</fullName>
    </submittedName>
</protein>
<dbReference type="InterPro" id="IPR027417">
    <property type="entry name" value="P-loop_NTPase"/>
</dbReference>
<dbReference type="RefSeq" id="WP_150038887.1">
    <property type="nucleotide sequence ID" value="NZ_OW485601.1"/>
</dbReference>
<sequence>MAVVITVAQQKGGAGKTMLAAQLAAALAPTRRVGLLDIDPQRSLARWHALRVEHKSPLPAVGFSDISGWRLGGELDRMHRSFDLLIVDSPPQIDTDARLAVRNATLVLVPVQPSPPDLWAATGTLRLVAEEKRHARLVLNRAPASGKLRAGAEAEIARNGWPVLSATLGNRTGFAGAFAQGLGITETEPRSTAAQELRALLAEIESVLA</sequence>
<feature type="domain" description="CobQ/CobB/MinD/ParA nucleotide binding" evidence="1">
    <location>
        <begin position="5"/>
        <end position="181"/>
    </location>
</feature>
<dbReference type="Gene3D" id="3.40.50.300">
    <property type="entry name" value="P-loop containing nucleotide triphosphate hydrolases"/>
    <property type="match status" value="1"/>
</dbReference>
<evidence type="ECO:0000259" key="1">
    <source>
        <dbReference type="Pfam" id="PF01656"/>
    </source>
</evidence>
<dbReference type="PANTHER" id="PTHR13696">
    <property type="entry name" value="P-LOOP CONTAINING NUCLEOSIDE TRIPHOSPHATE HYDROLASE"/>
    <property type="match status" value="1"/>
</dbReference>
<dbReference type="SUPFAM" id="SSF52540">
    <property type="entry name" value="P-loop containing nucleoside triphosphate hydrolases"/>
    <property type="match status" value="1"/>
</dbReference>